<proteinExistence type="predicted"/>
<gene>
    <name evidence="2" type="ORF">BECKMB1821G_GA0114241_10023</name>
</gene>
<name>A0A450WZC0_9GAMM</name>
<keyword evidence="1" id="KW-0812">Transmembrane</keyword>
<dbReference type="InterPro" id="IPR036514">
    <property type="entry name" value="SGNH_hydro_sf"/>
</dbReference>
<dbReference type="GO" id="GO:0016788">
    <property type="term" value="F:hydrolase activity, acting on ester bonds"/>
    <property type="evidence" value="ECO:0007669"/>
    <property type="project" value="InterPro"/>
</dbReference>
<dbReference type="InterPro" id="IPR001087">
    <property type="entry name" value="GDSL"/>
</dbReference>
<dbReference type="Pfam" id="PF00657">
    <property type="entry name" value="Lipase_GDSL"/>
    <property type="match status" value="1"/>
</dbReference>
<organism evidence="2">
    <name type="scientific">Candidatus Kentrum sp. MB</name>
    <dbReference type="NCBI Taxonomy" id="2138164"/>
    <lineage>
        <taxon>Bacteria</taxon>
        <taxon>Pseudomonadati</taxon>
        <taxon>Pseudomonadota</taxon>
        <taxon>Gammaproteobacteria</taxon>
        <taxon>Candidatus Kentrum</taxon>
    </lineage>
</organism>
<dbReference type="AlphaFoldDB" id="A0A450WZC0"/>
<sequence length="365" mass="41495">MSWIKKSLFLTIGWIIILIPALILMEFLCRSLFPQTAWMEARRINVIRDVTYRFGIDHLYPYPEDTITYTRDEYGLRMRCRDPAEVDILTIGGSTTDQRYIDDGETFQIVLEDYLEKKLGRDICVANAGLDGHSTHGHLLAFQHWFPLIPNLKPKHIIFYIGLNDSPFRNGPTIGFDVIDESIVKNYLRANSIIYQSLRDAKYALLNQGTKFAYGGHAPKVDIDFPATRLSDGVSAIAEGHAKSFSTRLVRLLDYTRELGARPICVSQPHRSVVDTDQGKRGIAYTFSVNGVDFNGLDADFTLQKTNQVMREVCGEALYMDLYSKEFSAGSFYDYVHTTPKGSREIGLYLASEYEQLGLIRDLLE</sequence>
<keyword evidence="1" id="KW-0472">Membrane</keyword>
<keyword evidence="2" id="KW-0378">Hydrolase</keyword>
<protein>
    <submittedName>
        <fullName evidence="2">GDSL-like Lipase/Acylhydrolase family protein</fullName>
    </submittedName>
</protein>
<accession>A0A450WZC0</accession>
<keyword evidence="1" id="KW-1133">Transmembrane helix</keyword>
<dbReference type="Gene3D" id="3.40.50.1110">
    <property type="entry name" value="SGNH hydrolase"/>
    <property type="match status" value="1"/>
</dbReference>
<feature type="transmembrane region" description="Helical" evidence="1">
    <location>
        <begin position="12"/>
        <end position="33"/>
    </location>
</feature>
<reference evidence="2" key="1">
    <citation type="submission" date="2019-02" db="EMBL/GenBank/DDBJ databases">
        <authorList>
            <person name="Gruber-Vodicka R. H."/>
            <person name="Seah K. B. B."/>
        </authorList>
    </citation>
    <scope>NUCLEOTIDE SEQUENCE</scope>
    <source>
        <strain evidence="2">BECK_BZ197</strain>
    </source>
</reference>
<dbReference type="CDD" id="cd00229">
    <property type="entry name" value="SGNH_hydrolase"/>
    <property type="match status" value="1"/>
</dbReference>
<dbReference type="EMBL" id="CAADFO010000002">
    <property type="protein sequence ID" value="VFK22371.1"/>
    <property type="molecule type" value="Genomic_DNA"/>
</dbReference>
<evidence type="ECO:0000256" key="1">
    <source>
        <dbReference type="SAM" id="Phobius"/>
    </source>
</evidence>
<dbReference type="SUPFAM" id="SSF52266">
    <property type="entry name" value="SGNH hydrolase"/>
    <property type="match status" value="1"/>
</dbReference>
<evidence type="ECO:0000313" key="2">
    <source>
        <dbReference type="EMBL" id="VFK22371.1"/>
    </source>
</evidence>